<dbReference type="AlphaFoldDB" id="A0A1B1TES1"/>
<dbReference type="CDD" id="cd02969">
    <property type="entry name" value="PRX_like1"/>
    <property type="match status" value="1"/>
</dbReference>
<reference evidence="2" key="2">
    <citation type="journal article" date="2015" name="ISME J.">
        <title>A new class of marine Euryarchaeota group II from the Mediterranean deep chlorophyll maximum.</title>
        <authorList>
            <person name="Martin-Cuadrado A.B."/>
            <person name="Garcia-Heredia I."/>
            <person name="Molto A.G."/>
            <person name="Lopez-Ubeda R."/>
            <person name="Kimes N."/>
            <person name="Lopez-Garcia P."/>
            <person name="Moreira D."/>
            <person name="Rodriguez-Valera F."/>
        </authorList>
    </citation>
    <scope>NUCLEOTIDE SEQUENCE</scope>
</reference>
<sequence>MPTSLGIEPGQQAPFFQLPNANKNLDSDILSLTEIMGSNGAIITFTCNHCPYVVGSESRIEKIAAKARENNIGFIGINSNDPVNYESDSWPNMVKRASKGMTYAYLHDADQSIATLYGAERTPEFYFVNASGTVVYRGRLDDSPRDPAHATTSELSDAIDSLVSGKEISEPRTQSIGCSVKWKV</sequence>
<dbReference type="PANTHER" id="PTHR43640:SF1">
    <property type="entry name" value="THIOREDOXIN-DEPENDENT PEROXIREDOXIN"/>
    <property type="match status" value="1"/>
</dbReference>
<dbReference type="PROSITE" id="PS51352">
    <property type="entry name" value="THIOREDOXIN_2"/>
    <property type="match status" value="1"/>
</dbReference>
<dbReference type="InterPro" id="IPR036249">
    <property type="entry name" value="Thioredoxin-like_sf"/>
</dbReference>
<dbReference type="EMBL" id="KP211907">
    <property type="protein sequence ID" value="ANV80773.1"/>
    <property type="molecule type" value="Genomic_DNA"/>
</dbReference>
<evidence type="ECO:0000259" key="1">
    <source>
        <dbReference type="PROSITE" id="PS51352"/>
    </source>
</evidence>
<accession>A0A1B1TES1</accession>
<dbReference type="InterPro" id="IPR047262">
    <property type="entry name" value="PRX-like1"/>
</dbReference>
<dbReference type="GO" id="GO:0016491">
    <property type="term" value="F:oxidoreductase activity"/>
    <property type="evidence" value="ECO:0007669"/>
    <property type="project" value="InterPro"/>
</dbReference>
<dbReference type="Gene3D" id="3.40.30.10">
    <property type="entry name" value="Glutaredoxin"/>
    <property type="match status" value="1"/>
</dbReference>
<organism evidence="2">
    <name type="scientific">uncultured Poseidoniia archaeon</name>
    <dbReference type="NCBI Taxonomy" id="1697135"/>
    <lineage>
        <taxon>Archaea</taxon>
        <taxon>Methanobacteriati</taxon>
        <taxon>Thermoplasmatota</taxon>
        <taxon>Candidatus Poseidoniia</taxon>
        <taxon>environmental samples</taxon>
    </lineage>
</organism>
<dbReference type="InterPro" id="IPR013766">
    <property type="entry name" value="Thioredoxin_domain"/>
</dbReference>
<evidence type="ECO:0000313" key="2">
    <source>
        <dbReference type="EMBL" id="ANV80773.1"/>
    </source>
</evidence>
<name>A0A1B1TES1_9ARCH</name>
<dbReference type="PANTHER" id="PTHR43640">
    <property type="entry name" value="OS07G0260300 PROTEIN"/>
    <property type="match status" value="1"/>
</dbReference>
<feature type="domain" description="Thioredoxin" evidence="1">
    <location>
        <begin position="7"/>
        <end position="164"/>
    </location>
</feature>
<dbReference type="SUPFAM" id="SSF52833">
    <property type="entry name" value="Thioredoxin-like"/>
    <property type="match status" value="1"/>
</dbReference>
<dbReference type="Pfam" id="PF00578">
    <property type="entry name" value="AhpC-TSA"/>
    <property type="match status" value="1"/>
</dbReference>
<protein>
    <submittedName>
        <fullName evidence="2">Redoxin domain-containing protein</fullName>
    </submittedName>
</protein>
<reference evidence="2" key="1">
    <citation type="submission" date="2014-11" db="EMBL/GenBank/DDBJ databases">
        <authorList>
            <person name="Zhu J."/>
            <person name="Qi W."/>
            <person name="Song R."/>
        </authorList>
    </citation>
    <scope>NUCLEOTIDE SEQUENCE</scope>
</reference>
<dbReference type="InterPro" id="IPR000866">
    <property type="entry name" value="AhpC/TSA"/>
</dbReference>
<dbReference type="GO" id="GO:0016209">
    <property type="term" value="F:antioxidant activity"/>
    <property type="evidence" value="ECO:0007669"/>
    <property type="project" value="InterPro"/>
</dbReference>
<proteinExistence type="predicted"/>